<dbReference type="Pfam" id="PF00672">
    <property type="entry name" value="HAMP"/>
    <property type="match status" value="1"/>
</dbReference>
<dbReference type="RefSeq" id="WP_101264013.1">
    <property type="nucleotide sequence ID" value="NZ_NWTK01000001.1"/>
</dbReference>
<comment type="similarity">
    <text evidence="2">Belongs to the methyl-accepting chemotaxis (MCP) protein family.</text>
</comment>
<name>A0A2N3KZM8_9PROT</name>
<dbReference type="InterPro" id="IPR003660">
    <property type="entry name" value="HAMP_dom"/>
</dbReference>
<dbReference type="GO" id="GO:0007165">
    <property type="term" value="P:signal transduction"/>
    <property type="evidence" value="ECO:0007669"/>
    <property type="project" value="UniProtKB-KW"/>
</dbReference>
<dbReference type="Gene3D" id="1.10.287.950">
    <property type="entry name" value="Methyl-accepting chemotaxis protein"/>
    <property type="match status" value="1"/>
</dbReference>
<feature type="domain" description="Methyl-accepting transducer" evidence="5">
    <location>
        <begin position="606"/>
        <end position="828"/>
    </location>
</feature>
<dbReference type="InterPro" id="IPR038188">
    <property type="entry name" value="TorS_sensor_sf"/>
</dbReference>
<evidence type="ECO:0000259" key="5">
    <source>
        <dbReference type="PROSITE" id="PS50111"/>
    </source>
</evidence>
<dbReference type="PROSITE" id="PS50885">
    <property type="entry name" value="HAMP"/>
    <property type="match status" value="1"/>
</dbReference>
<evidence type="ECO:0000256" key="1">
    <source>
        <dbReference type="ARBA" id="ARBA00023224"/>
    </source>
</evidence>
<dbReference type="SUPFAM" id="SSF58104">
    <property type="entry name" value="Methyl-accepting chemotaxis protein (MCP) signaling domain"/>
    <property type="match status" value="1"/>
</dbReference>
<proteinExistence type="inferred from homology"/>
<comment type="caution">
    <text evidence="7">The sequence shown here is derived from an EMBL/GenBank/DDBJ whole genome shotgun (WGS) entry which is preliminary data.</text>
</comment>
<dbReference type="Gene3D" id="6.10.340.10">
    <property type="match status" value="1"/>
</dbReference>
<evidence type="ECO:0000256" key="3">
    <source>
        <dbReference type="PROSITE-ProRule" id="PRU00284"/>
    </source>
</evidence>
<dbReference type="SMART" id="SM00283">
    <property type="entry name" value="MA"/>
    <property type="match status" value="1"/>
</dbReference>
<dbReference type="EMBL" id="NWTK01000001">
    <property type="protein sequence ID" value="PKR56024.1"/>
    <property type="molecule type" value="Genomic_DNA"/>
</dbReference>
<dbReference type="GO" id="GO:0016020">
    <property type="term" value="C:membrane"/>
    <property type="evidence" value="ECO:0007669"/>
    <property type="project" value="InterPro"/>
</dbReference>
<sequence length="863" mass="90638">MRSKPGKGKTGIKAKMLLAFGVIALVPCIAASIGWLSYRAVRGHVTDITQSQVPLLETAHGLATTAAGILALGPRIDASNDAGELAELAKESASQQQLMTRAVDTLSQNHLDDGTASDMAQKVTALNSSLNKLVAATRTRLDQKAQRVARLGELEQQHDTLLAQLKPAMEQSQKALATSIEGLTEATTTASSSISDDLSQRIVPMFQLRGATAALTKSLLLGAYETEPSKVMSRSTDFDSALANIQGALRPLAKDPAAKMVLGAIDKLAAFGGDDKNIYMLRIGQLRAEPGSEKAEKLTAELAQYVDEIVALDGDISNFLLPMMLNFRTHIAGSGQQIAEQTKELAGVQVPDAQESYIRLSTLLADVNLLVGRLAEAGNAASAAQLANLRDSLKQVAKQIGSEAGQLDADDKVITGLIDKLLATGFGDEGILALRGQELDTLAANSALMQENRKAATQLADDVATIVAVAEQSAADGAGETQDALDQTNLLQISLAAAGVVFSILVVWLYVGRRIVKRLENLAQAMRRAADGDRQVALRNDGSDEISEMVNALEVFIGNAKAMDDAREQMEVSRREASEQRKLGRIAVAEQFERDVLSIVQALVGAAQTMTDRARALNTIADQVSVRANAALEISTQMAAGIQQVASAASEISTSISHINQRTGETAKVIGDTAAGAEQVKTTIAGLAQATTEIGNVVGLIEGLAGQTNLLALNAHIEASRAGDAGKGFAVVANEVKHLAGETARSTGDISRQIAATQDASRETASVVALMTDGVQKIQGNSSAIAAAVGEQARLTQSIVDRSQEVAVGTQRANEDVQVLSEAAATVRQDVGDVLHIAEGLLREAASLGNAVNGFLREIREAS</sequence>
<evidence type="ECO:0000256" key="4">
    <source>
        <dbReference type="SAM" id="Phobius"/>
    </source>
</evidence>
<dbReference type="OrthoDB" id="8476854at2"/>
<evidence type="ECO:0000256" key="2">
    <source>
        <dbReference type="ARBA" id="ARBA00029447"/>
    </source>
</evidence>
<protein>
    <submittedName>
        <fullName evidence="7">Chemotaxis protein</fullName>
    </submittedName>
</protein>
<accession>A0A2N3KZM8</accession>
<keyword evidence="4" id="KW-0812">Transmembrane</keyword>
<evidence type="ECO:0000313" key="7">
    <source>
        <dbReference type="EMBL" id="PKR56024.1"/>
    </source>
</evidence>
<keyword evidence="4" id="KW-0472">Membrane</keyword>
<reference evidence="7 8" key="1">
    <citation type="submission" date="2017-09" db="EMBL/GenBank/DDBJ databases">
        <title>Biodiversity and function of Thalassospira species in the particle-attached aromatic-hydrocarbon-degrading consortia from the surface seawater of the South China Sea.</title>
        <authorList>
            <person name="Dong C."/>
            <person name="Liu R."/>
            <person name="Shao Z."/>
        </authorList>
    </citation>
    <scope>NUCLEOTIDE SEQUENCE [LARGE SCALE GENOMIC DNA]</scope>
    <source>
        <strain evidence="7 8">CSC1P2</strain>
    </source>
</reference>
<dbReference type="Pfam" id="PF00015">
    <property type="entry name" value="MCPsignal"/>
    <property type="match status" value="1"/>
</dbReference>
<evidence type="ECO:0000313" key="8">
    <source>
        <dbReference type="Proteomes" id="UP000233597"/>
    </source>
</evidence>
<dbReference type="AlphaFoldDB" id="A0A2N3KZM8"/>
<keyword evidence="4" id="KW-1133">Transmembrane helix</keyword>
<evidence type="ECO:0000259" key="6">
    <source>
        <dbReference type="PROSITE" id="PS50885"/>
    </source>
</evidence>
<dbReference type="SMART" id="SM00304">
    <property type="entry name" value="HAMP"/>
    <property type="match status" value="1"/>
</dbReference>
<feature type="transmembrane region" description="Helical" evidence="4">
    <location>
        <begin position="490"/>
        <end position="511"/>
    </location>
</feature>
<organism evidence="7 8">
    <name type="scientific">Thalassospira marina</name>
    <dbReference type="NCBI Taxonomy" id="2048283"/>
    <lineage>
        <taxon>Bacteria</taxon>
        <taxon>Pseudomonadati</taxon>
        <taxon>Pseudomonadota</taxon>
        <taxon>Alphaproteobacteria</taxon>
        <taxon>Rhodospirillales</taxon>
        <taxon>Thalassospiraceae</taxon>
        <taxon>Thalassospira</taxon>
    </lineage>
</organism>
<gene>
    <name evidence="7" type="ORF">COO20_02085</name>
</gene>
<feature type="domain" description="HAMP" evidence="6">
    <location>
        <begin position="513"/>
        <end position="565"/>
    </location>
</feature>
<dbReference type="Proteomes" id="UP000233597">
    <property type="component" value="Unassembled WGS sequence"/>
</dbReference>
<keyword evidence="1 3" id="KW-0807">Transducer</keyword>
<dbReference type="InterPro" id="IPR004089">
    <property type="entry name" value="MCPsignal_dom"/>
</dbReference>
<dbReference type="PROSITE" id="PS50111">
    <property type="entry name" value="CHEMOTAXIS_TRANSDUC_2"/>
    <property type="match status" value="1"/>
</dbReference>
<dbReference type="PANTHER" id="PTHR32089:SF112">
    <property type="entry name" value="LYSOZYME-LIKE PROTEIN-RELATED"/>
    <property type="match status" value="1"/>
</dbReference>
<dbReference type="Gene3D" id="1.20.58.920">
    <property type="match status" value="2"/>
</dbReference>
<dbReference type="PANTHER" id="PTHR32089">
    <property type="entry name" value="METHYL-ACCEPTING CHEMOTAXIS PROTEIN MCPB"/>
    <property type="match status" value="1"/>
</dbReference>